<comment type="caution">
    <text evidence="2">The sequence shown here is derived from an EMBL/GenBank/DDBJ whole genome shotgun (WGS) entry which is preliminary data.</text>
</comment>
<feature type="transmembrane region" description="Helical" evidence="1">
    <location>
        <begin position="127"/>
        <end position="147"/>
    </location>
</feature>
<dbReference type="Pfam" id="PF06912">
    <property type="entry name" value="DUF1275"/>
    <property type="match status" value="1"/>
</dbReference>
<evidence type="ECO:0000313" key="2">
    <source>
        <dbReference type="EMBL" id="MBB3193176.1"/>
    </source>
</evidence>
<gene>
    <name evidence="2" type="ORF">FHS28_000541</name>
</gene>
<feature type="transmembrane region" description="Helical" evidence="1">
    <location>
        <begin position="21"/>
        <end position="44"/>
    </location>
</feature>
<organism evidence="2 3">
    <name type="scientific">Roseateles terrae</name>
    <dbReference type="NCBI Taxonomy" id="431060"/>
    <lineage>
        <taxon>Bacteria</taxon>
        <taxon>Pseudomonadati</taxon>
        <taxon>Pseudomonadota</taxon>
        <taxon>Betaproteobacteria</taxon>
        <taxon>Burkholderiales</taxon>
        <taxon>Sphaerotilaceae</taxon>
        <taxon>Roseateles</taxon>
    </lineage>
</organism>
<dbReference type="InterPro" id="IPR010699">
    <property type="entry name" value="DUF1275"/>
</dbReference>
<evidence type="ECO:0000313" key="3">
    <source>
        <dbReference type="Proteomes" id="UP000574369"/>
    </source>
</evidence>
<feature type="transmembrane region" description="Helical" evidence="1">
    <location>
        <begin position="219"/>
        <end position="238"/>
    </location>
</feature>
<evidence type="ECO:0000256" key="1">
    <source>
        <dbReference type="SAM" id="Phobius"/>
    </source>
</evidence>
<feature type="transmembrane region" description="Helical" evidence="1">
    <location>
        <begin position="194"/>
        <end position="213"/>
    </location>
</feature>
<dbReference type="RefSeq" id="WP_088449201.1">
    <property type="nucleotide sequence ID" value="NZ_JACHXO010000001.1"/>
</dbReference>
<accession>A0ABR6GM34</accession>
<feature type="transmembrane region" description="Helical" evidence="1">
    <location>
        <begin position="64"/>
        <end position="88"/>
    </location>
</feature>
<keyword evidence="3" id="KW-1185">Reference proteome</keyword>
<dbReference type="PANTHER" id="PTHR37314:SF4">
    <property type="entry name" value="UPF0700 TRANSMEMBRANE PROTEIN YOAK"/>
    <property type="match status" value="1"/>
</dbReference>
<dbReference type="PANTHER" id="PTHR37314">
    <property type="entry name" value="SLR0142 PROTEIN"/>
    <property type="match status" value="1"/>
</dbReference>
<keyword evidence="1" id="KW-0472">Membrane</keyword>
<dbReference type="Proteomes" id="UP000574369">
    <property type="component" value="Unassembled WGS sequence"/>
</dbReference>
<reference evidence="2 3" key="1">
    <citation type="submission" date="2020-08" db="EMBL/GenBank/DDBJ databases">
        <title>Genomic Encyclopedia of Type Strains, Phase III (KMG-III): the genomes of soil and plant-associated and newly described type strains.</title>
        <authorList>
            <person name="Whitman W."/>
        </authorList>
    </citation>
    <scope>NUCLEOTIDE SEQUENCE [LARGE SCALE GENOMIC DNA]</scope>
    <source>
        <strain evidence="2 3">CECT 7247</strain>
    </source>
</reference>
<keyword evidence="1" id="KW-1133">Transmembrane helix</keyword>
<protein>
    <submittedName>
        <fullName evidence="2">Uncharacterized membrane protein YoaK (UPF0700 family)</fullName>
    </submittedName>
</protein>
<sequence>MPVAFARQLTGPDRSQRADRHLGLLLATVAGALNAGGFLAVRQYTSHVTGAVSSVADNLVLGDWALVADAIAGVLSFLMGAMTCAVLVNWARRRRLRSEYATALLLEAVLILVFGLMGAQLAHHEALFVPMTVVLLCFIMGLQNAVITKVSSAVIRTTHMTGIVTDMGIELGKMVYINRAGGELPPVRANADRLRMLGGLLLCFLGGGVAGAFGFQRLGYVSTVPLAVVLATLALVPVMDDLRARWRLTH</sequence>
<keyword evidence="1" id="KW-0812">Transmembrane</keyword>
<name>A0ABR6GM34_9BURK</name>
<feature type="transmembrane region" description="Helical" evidence="1">
    <location>
        <begin position="100"/>
        <end position="121"/>
    </location>
</feature>
<dbReference type="EMBL" id="JACHXO010000001">
    <property type="protein sequence ID" value="MBB3193176.1"/>
    <property type="molecule type" value="Genomic_DNA"/>
</dbReference>
<proteinExistence type="predicted"/>